<proteinExistence type="predicted"/>
<reference evidence="2 3" key="1">
    <citation type="journal article" date="2011" name="Science">
        <title>The Selaginella genome identifies genetic changes associated with the evolution of vascular plants.</title>
        <authorList>
            <person name="Banks J.A."/>
            <person name="Nishiyama T."/>
            <person name="Hasebe M."/>
            <person name="Bowman J.L."/>
            <person name="Gribskov M."/>
            <person name="dePamphilis C."/>
            <person name="Albert V.A."/>
            <person name="Aono N."/>
            <person name="Aoyama T."/>
            <person name="Ambrose B.A."/>
            <person name="Ashton N.W."/>
            <person name="Axtell M.J."/>
            <person name="Barker E."/>
            <person name="Barker M.S."/>
            <person name="Bennetzen J.L."/>
            <person name="Bonawitz N.D."/>
            <person name="Chapple C."/>
            <person name="Cheng C."/>
            <person name="Correa L.G."/>
            <person name="Dacre M."/>
            <person name="DeBarry J."/>
            <person name="Dreyer I."/>
            <person name="Elias M."/>
            <person name="Engstrom E.M."/>
            <person name="Estelle M."/>
            <person name="Feng L."/>
            <person name="Finet C."/>
            <person name="Floyd S.K."/>
            <person name="Frommer W.B."/>
            <person name="Fujita T."/>
            <person name="Gramzow L."/>
            <person name="Gutensohn M."/>
            <person name="Harholt J."/>
            <person name="Hattori M."/>
            <person name="Heyl A."/>
            <person name="Hirai T."/>
            <person name="Hiwatashi Y."/>
            <person name="Ishikawa M."/>
            <person name="Iwata M."/>
            <person name="Karol K.G."/>
            <person name="Koehler B."/>
            <person name="Kolukisaoglu U."/>
            <person name="Kubo M."/>
            <person name="Kurata T."/>
            <person name="Lalonde S."/>
            <person name="Li K."/>
            <person name="Li Y."/>
            <person name="Litt A."/>
            <person name="Lyons E."/>
            <person name="Manning G."/>
            <person name="Maruyama T."/>
            <person name="Michael T.P."/>
            <person name="Mikami K."/>
            <person name="Miyazaki S."/>
            <person name="Morinaga S."/>
            <person name="Murata T."/>
            <person name="Mueller-Roeber B."/>
            <person name="Nelson D.R."/>
            <person name="Obara M."/>
            <person name="Oguri Y."/>
            <person name="Olmstead R.G."/>
            <person name="Onodera N."/>
            <person name="Petersen B.L."/>
            <person name="Pils B."/>
            <person name="Prigge M."/>
            <person name="Rensing S.A."/>
            <person name="Riano-Pachon D.M."/>
            <person name="Roberts A.W."/>
            <person name="Sato Y."/>
            <person name="Scheller H.V."/>
            <person name="Schulz B."/>
            <person name="Schulz C."/>
            <person name="Shakirov E.V."/>
            <person name="Shibagaki N."/>
            <person name="Shinohara N."/>
            <person name="Shippen D.E."/>
            <person name="Soerensen I."/>
            <person name="Sotooka R."/>
            <person name="Sugimoto N."/>
            <person name="Sugita M."/>
            <person name="Sumikawa N."/>
            <person name="Tanurdzic M."/>
            <person name="Theissen G."/>
            <person name="Ulvskov P."/>
            <person name="Wakazuki S."/>
            <person name="Weng J.K."/>
            <person name="Willats W.W."/>
            <person name="Wipf D."/>
            <person name="Wolf P.G."/>
            <person name="Yang L."/>
            <person name="Zimmer A.D."/>
            <person name="Zhu Q."/>
            <person name="Mitros T."/>
            <person name="Hellsten U."/>
            <person name="Loque D."/>
            <person name="Otillar R."/>
            <person name="Salamov A."/>
            <person name="Schmutz J."/>
            <person name="Shapiro H."/>
            <person name="Lindquist E."/>
            <person name="Lucas S."/>
            <person name="Rokhsar D."/>
            <person name="Grigoriev I.V."/>
        </authorList>
    </citation>
    <scope>NUCLEOTIDE SEQUENCE [LARGE SCALE GENOMIC DNA]</scope>
</reference>
<dbReference type="HOGENOM" id="CLU_1285189_0_0_1"/>
<gene>
    <name evidence="2" type="ORF">SELMODRAFT_405932</name>
</gene>
<dbReference type="InParanoid" id="D8R048"/>
<keyword evidence="3" id="KW-1185">Reference proteome</keyword>
<dbReference type="Proteomes" id="UP000001514">
    <property type="component" value="Unassembled WGS sequence"/>
</dbReference>
<keyword evidence="1" id="KW-0472">Membrane</keyword>
<evidence type="ECO:0000313" key="2">
    <source>
        <dbReference type="EMBL" id="EFJ34911.1"/>
    </source>
</evidence>
<dbReference type="KEGG" id="smo:SELMODRAFT_405932"/>
<organism evidence="3">
    <name type="scientific">Selaginella moellendorffii</name>
    <name type="common">Spikemoss</name>
    <dbReference type="NCBI Taxonomy" id="88036"/>
    <lineage>
        <taxon>Eukaryota</taxon>
        <taxon>Viridiplantae</taxon>
        <taxon>Streptophyta</taxon>
        <taxon>Embryophyta</taxon>
        <taxon>Tracheophyta</taxon>
        <taxon>Lycopodiopsida</taxon>
        <taxon>Selaginellales</taxon>
        <taxon>Selaginellaceae</taxon>
        <taxon>Selaginella</taxon>
    </lineage>
</organism>
<feature type="transmembrane region" description="Helical" evidence="1">
    <location>
        <begin position="62"/>
        <end position="87"/>
    </location>
</feature>
<evidence type="ECO:0000313" key="3">
    <source>
        <dbReference type="Proteomes" id="UP000001514"/>
    </source>
</evidence>
<feature type="transmembrane region" description="Helical" evidence="1">
    <location>
        <begin position="107"/>
        <end position="136"/>
    </location>
</feature>
<name>D8R048_SELML</name>
<dbReference type="AlphaFoldDB" id="D8R048"/>
<dbReference type="Gramene" id="EFJ34911">
    <property type="protein sequence ID" value="EFJ34911"/>
    <property type="gene ID" value="SELMODRAFT_405932"/>
</dbReference>
<accession>D8R048</accession>
<keyword evidence="1" id="KW-0812">Transmembrane</keyword>
<dbReference type="eggNOG" id="ENOG502T1Q1">
    <property type="taxonomic scope" value="Eukaryota"/>
</dbReference>
<sequence length="215" mass="24759">MPPSLWIGSARRRWASFWNRMVPWDLDHHILGNDHLNPPPPPHMIIPTSNNNQHHVVLKHKYVVALFLFLVCVDLIEIVGVLCYQLFTASYFPWHLYPMMLNRAMEIIALICSRGYIPSLYSAAQILLSLLSLAVYAKRQPCGRYHCAVPLVLYSILLSYEVRDYPNFKLLNLSPFADLCRGYGDQSLTDANGQRRRPYHRKLAEFSGVPALQCH</sequence>
<protein>
    <submittedName>
        <fullName evidence="2">Uncharacterized protein</fullName>
    </submittedName>
</protein>
<keyword evidence="1" id="KW-1133">Transmembrane helix</keyword>
<dbReference type="EMBL" id="GL377569">
    <property type="protein sequence ID" value="EFJ34911.1"/>
    <property type="molecule type" value="Genomic_DNA"/>
</dbReference>
<evidence type="ECO:0000256" key="1">
    <source>
        <dbReference type="SAM" id="Phobius"/>
    </source>
</evidence>